<dbReference type="GO" id="GO:0016020">
    <property type="term" value="C:membrane"/>
    <property type="evidence" value="ECO:0007669"/>
    <property type="project" value="UniProtKB-SubCell"/>
</dbReference>
<evidence type="ECO:0000256" key="5">
    <source>
        <dbReference type="SAM" id="Phobius"/>
    </source>
</evidence>
<keyword evidence="8" id="KW-1185">Reference proteome</keyword>
<feature type="transmembrane region" description="Helical" evidence="5">
    <location>
        <begin position="36"/>
        <end position="57"/>
    </location>
</feature>
<sequence length="274" mass="28793">MQHSVALGFALSTAAGACTCLGSAGALCLKLENKLFFAASMAASAGVMIFISLVEILTIKSVGGFADAGCTRAESLRYAIFVFFGGALICHGFDVVISFVMRFRPEVSNDEIAPSDLKAQELLRMGVISAIVVMVHNIPEGIATFVSSLADTSTGLSVALAVALHNIPEGLIIAVPIYFATGSRLKAFFWTFISGVAEPFGALLAFFALKGSDMSPMAYAVLFGVVSGIMTYIALSELLPNALQYDPEGKVWKKSLFGGMAVIAASILLFESGF</sequence>
<dbReference type="OMA" id="HESTGPC"/>
<dbReference type="STRING" id="905079.L1JP39"/>
<reference evidence="7" key="3">
    <citation type="submission" date="2015-06" db="UniProtKB">
        <authorList>
            <consortium name="EnsemblProtists"/>
        </authorList>
    </citation>
    <scope>IDENTIFICATION</scope>
</reference>
<feature type="transmembrane region" description="Helical" evidence="5">
    <location>
        <begin position="78"/>
        <end position="103"/>
    </location>
</feature>
<dbReference type="eggNOG" id="KOG2474">
    <property type="taxonomic scope" value="Eukaryota"/>
</dbReference>
<dbReference type="HOGENOM" id="CLU_015114_1_3_1"/>
<accession>L1JP39</accession>
<organism evidence="6">
    <name type="scientific">Guillardia theta (strain CCMP2712)</name>
    <name type="common">Cryptophyte</name>
    <dbReference type="NCBI Taxonomy" id="905079"/>
    <lineage>
        <taxon>Eukaryota</taxon>
        <taxon>Cryptophyceae</taxon>
        <taxon>Pyrenomonadales</taxon>
        <taxon>Geminigeraceae</taxon>
        <taxon>Guillardia</taxon>
    </lineage>
</organism>
<dbReference type="EMBL" id="JH992979">
    <property type="protein sequence ID" value="EKX50341.1"/>
    <property type="molecule type" value="Genomic_DNA"/>
</dbReference>
<feature type="transmembrane region" description="Helical" evidence="5">
    <location>
        <begin position="158"/>
        <end position="181"/>
    </location>
</feature>
<dbReference type="Proteomes" id="UP000011087">
    <property type="component" value="Unassembled WGS sequence"/>
</dbReference>
<gene>
    <name evidence="6" type="ORF">GUITHDRAFT_67078</name>
</gene>
<dbReference type="Pfam" id="PF02535">
    <property type="entry name" value="Zip"/>
    <property type="match status" value="1"/>
</dbReference>
<comment type="subcellular location">
    <subcellularLocation>
        <location evidence="1">Membrane</location>
        <topology evidence="1">Multi-pass membrane protein</topology>
    </subcellularLocation>
</comment>
<evidence type="ECO:0000256" key="4">
    <source>
        <dbReference type="ARBA" id="ARBA00023136"/>
    </source>
</evidence>
<dbReference type="GeneID" id="17306902"/>
<name>L1JP39_GUITC</name>
<evidence type="ECO:0008006" key="9">
    <source>
        <dbReference type="Google" id="ProtNLM"/>
    </source>
</evidence>
<evidence type="ECO:0000313" key="6">
    <source>
        <dbReference type="EMBL" id="EKX50341.1"/>
    </source>
</evidence>
<keyword evidence="4 5" id="KW-0472">Membrane</keyword>
<keyword evidence="2 5" id="KW-0812">Transmembrane</keyword>
<evidence type="ECO:0000256" key="2">
    <source>
        <dbReference type="ARBA" id="ARBA00022692"/>
    </source>
</evidence>
<dbReference type="EnsemblProtists" id="EKX50341">
    <property type="protein sequence ID" value="EKX50341"/>
    <property type="gene ID" value="GUITHDRAFT_67078"/>
</dbReference>
<reference evidence="6 8" key="1">
    <citation type="journal article" date="2012" name="Nature">
        <title>Algal genomes reveal evolutionary mosaicism and the fate of nucleomorphs.</title>
        <authorList>
            <consortium name="DOE Joint Genome Institute"/>
            <person name="Curtis B.A."/>
            <person name="Tanifuji G."/>
            <person name="Burki F."/>
            <person name="Gruber A."/>
            <person name="Irimia M."/>
            <person name="Maruyama S."/>
            <person name="Arias M.C."/>
            <person name="Ball S.G."/>
            <person name="Gile G.H."/>
            <person name="Hirakawa Y."/>
            <person name="Hopkins J.F."/>
            <person name="Kuo A."/>
            <person name="Rensing S.A."/>
            <person name="Schmutz J."/>
            <person name="Symeonidi A."/>
            <person name="Elias M."/>
            <person name="Eveleigh R.J."/>
            <person name="Herman E.K."/>
            <person name="Klute M.J."/>
            <person name="Nakayama T."/>
            <person name="Obornik M."/>
            <person name="Reyes-Prieto A."/>
            <person name="Armbrust E.V."/>
            <person name="Aves S.J."/>
            <person name="Beiko R.G."/>
            <person name="Coutinho P."/>
            <person name="Dacks J.B."/>
            <person name="Durnford D.G."/>
            <person name="Fast N.M."/>
            <person name="Green B.R."/>
            <person name="Grisdale C.J."/>
            <person name="Hempel F."/>
            <person name="Henrissat B."/>
            <person name="Hoppner M.P."/>
            <person name="Ishida K."/>
            <person name="Kim E."/>
            <person name="Koreny L."/>
            <person name="Kroth P.G."/>
            <person name="Liu Y."/>
            <person name="Malik S.B."/>
            <person name="Maier U.G."/>
            <person name="McRose D."/>
            <person name="Mock T."/>
            <person name="Neilson J.A."/>
            <person name="Onodera N.T."/>
            <person name="Poole A.M."/>
            <person name="Pritham E.J."/>
            <person name="Richards T.A."/>
            <person name="Rocap G."/>
            <person name="Roy S.W."/>
            <person name="Sarai C."/>
            <person name="Schaack S."/>
            <person name="Shirato S."/>
            <person name="Slamovits C.H."/>
            <person name="Spencer D.F."/>
            <person name="Suzuki S."/>
            <person name="Worden A.Z."/>
            <person name="Zauner S."/>
            <person name="Barry K."/>
            <person name="Bell C."/>
            <person name="Bharti A.K."/>
            <person name="Crow J.A."/>
            <person name="Grimwood J."/>
            <person name="Kramer R."/>
            <person name="Lindquist E."/>
            <person name="Lucas S."/>
            <person name="Salamov A."/>
            <person name="McFadden G.I."/>
            <person name="Lane C.E."/>
            <person name="Keeling P.J."/>
            <person name="Gray M.W."/>
            <person name="Grigoriev I.V."/>
            <person name="Archibald J.M."/>
        </authorList>
    </citation>
    <scope>NUCLEOTIDE SEQUENCE</scope>
    <source>
        <strain evidence="6 8">CCMP2712</strain>
    </source>
</reference>
<evidence type="ECO:0000256" key="1">
    <source>
        <dbReference type="ARBA" id="ARBA00004141"/>
    </source>
</evidence>
<dbReference type="PANTHER" id="PTHR11040">
    <property type="entry name" value="ZINC/IRON TRANSPORTER"/>
    <property type="match status" value="1"/>
</dbReference>
<evidence type="ECO:0000313" key="7">
    <source>
        <dbReference type="EnsemblProtists" id="EKX50341"/>
    </source>
</evidence>
<dbReference type="GO" id="GO:0005385">
    <property type="term" value="F:zinc ion transmembrane transporter activity"/>
    <property type="evidence" value="ECO:0007669"/>
    <property type="project" value="TreeGrafter"/>
</dbReference>
<dbReference type="OrthoDB" id="262547at2759"/>
<dbReference type="AlphaFoldDB" id="L1JP39"/>
<reference evidence="8" key="2">
    <citation type="submission" date="2012-11" db="EMBL/GenBank/DDBJ databases">
        <authorList>
            <person name="Kuo A."/>
            <person name="Curtis B.A."/>
            <person name="Tanifuji G."/>
            <person name="Burki F."/>
            <person name="Gruber A."/>
            <person name="Irimia M."/>
            <person name="Maruyama S."/>
            <person name="Arias M.C."/>
            <person name="Ball S.G."/>
            <person name="Gile G.H."/>
            <person name="Hirakawa Y."/>
            <person name="Hopkins J.F."/>
            <person name="Rensing S.A."/>
            <person name="Schmutz J."/>
            <person name="Symeonidi A."/>
            <person name="Elias M."/>
            <person name="Eveleigh R.J."/>
            <person name="Herman E.K."/>
            <person name="Klute M.J."/>
            <person name="Nakayama T."/>
            <person name="Obornik M."/>
            <person name="Reyes-Prieto A."/>
            <person name="Armbrust E.V."/>
            <person name="Aves S.J."/>
            <person name="Beiko R.G."/>
            <person name="Coutinho P."/>
            <person name="Dacks J.B."/>
            <person name="Durnford D.G."/>
            <person name="Fast N.M."/>
            <person name="Green B.R."/>
            <person name="Grisdale C."/>
            <person name="Hempe F."/>
            <person name="Henrissat B."/>
            <person name="Hoppner M.P."/>
            <person name="Ishida K.-I."/>
            <person name="Kim E."/>
            <person name="Koreny L."/>
            <person name="Kroth P.G."/>
            <person name="Liu Y."/>
            <person name="Malik S.-B."/>
            <person name="Maier U.G."/>
            <person name="McRose D."/>
            <person name="Mock T."/>
            <person name="Neilson J.A."/>
            <person name="Onodera N.T."/>
            <person name="Poole A.M."/>
            <person name="Pritham E.J."/>
            <person name="Richards T.A."/>
            <person name="Rocap G."/>
            <person name="Roy S.W."/>
            <person name="Sarai C."/>
            <person name="Schaack S."/>
            <person name="Shirato S."/>
            <person name="Slamovits C.H."/>
            <person name="Spencer D.F."/>
            <person name="Suzuki S."/>
            <person name="Worden A.Z."/>
            <person name="Zauner S."/>
            <person name="Barry K."/>
            <person name="Bell C."/>
            <person name="Bharti A.K."/>
            <person name="Crow J.A."/>
            <person name="Grimwood J."/>
            <person name="Kramer R."/>
            <person name="Lindquist E."/>
            <person name="Lucas S."/>
            <person name="Salamov A."/>
            <person name="McFadden G.I."/>
            <person name="Lane C.E."/>
            <person name="Keeling P.J."/>
            <person name="Gray M.W."/>
            <person name="Grigoriev I.V."/>
            <person name="Archibald J.M."/>
        </authorList>
    </citation>
    <scope>NUCLEOTIDE SEQUENCE</scope>
    <source>
        <strain evidence="8">CCMP2712</strain>
    </source>
</reference>
<dbReference type="InterPro" id="IPR003689">
    <property type="entry name" value="ZIP"/>
</dbReference>
<protein>
    <recommendedName>
        <fullName evidence="9">Zinc transporter ZupT</fullName>
    </recommendedName>
</protein>
<dbReference type="RefSeq" id="XP_005837321.1">
    <property type="nucleotide sequence ID" value="XM_005837264.1"/>
</dbReference>
<dbReference type="PaxDb" id="55529-EKX50341"/>
<evidence type="ECO:0000256" key="3">
    <source>
        <dbReference type="ARBA" id="ARBA00022989"/>
    </source>
</evidence>
<feature type="transmembrane region" description="Helical" evidence="5">
    <location>
        <begin position="187"/>
        <end position="209"/>
    </location>
</feature>
<feature type="transmembrane region" description="Helical" evidence="5">
    <location>
        <begin position="216"/>
        <end position="235"/>
    </location>
</feature>
<proteinExistence type="predicted"/>
<evidence type="ECO:0000313" key="8">
    <source>
        <dbReference type="Proteomes" id="UP000011087"/>
    </source>
</evidence>
<dbReference type="KEGG" id="gtt:GUITHDRAFT_67078"/>
<feature type="transmembrane region" description="Helical" evidence="5">
    <location>
        <begin position="255"/>
        <end position="273"/>
    </location>
</feature>
<dbReference type="PANTHER" id="PTHR11040:SF205">
    <property type="entry name" value="ZINC TRANSPORTER ZUPT"/>
    <property type="match status" value="1"/>
</dbReference>
<keyword evidence="3 5" id="KW-1133">Transmembrane helix</keyword>